<feature type="compositionally biased region" description="Basic and acidic residues" evidence="1">
    <location>
        <begin position="597"/>
        <end position="622"/>
    </location>
</feature>
<keyword evidence="3" id="KW-1185">Reference proteome</keyword>
<feature type="compositionally biased region" description="Polar residues" evidence="1">
    <location>
        <begin position="91"/>
        <end position="114"/>
    </location>
</feature>
<feature type="region of interest" description="Disordered" evidence="1">
    <location>
        <begin position="756"/>
        <end position="821"/>
    </location>
</feature>
<organism evidence="2 3">
    <name type="scientific">Cyclotella atomus</name>
    <dbReference type="NCBI Taxonomy" id="382360"/>
    <lineage>
        <taxon>Eukaryota</taxon>
        <taxon>Sar</taxon>
        <taxon>Stramenopiles</taxon>
        <taxon>Ochrophyta</taxon>
        <taxon>Bacillariophyta</taxon>
        <taxon>Coscinodiscophyceae</taxon>
        <taxon>Thalassiosirophycidae</taxon>
        <taxon>Stephanodiscales</taxon>
        <taxon>Stephanodiscaceae</taxon>
        <taxon>Cyclotella</taxon>
    </lineage>
</organism>
<dbReference type="EMBL" id="JALLPJ020000570">
    <property type="protein sequence ID" value="KAL3788318.1"/>
    <property type="molecule type" value="Genomic_DNA"/>
</dbReference>
<name>A0ABD3PJW7_9STRA</name>
<evidence type="ECO:0000313" key="3">
    <source>
        <dbReference type="Proteomes" id="UP001530400"/>
    </source>
</evidence>
<feature type="compositionally biased region" description="Low complexity" evidence="1">
    <location>
        <begin position="26"/>
        <end position="38"/>
    </location>
</feature>
<feature type="region of interest" description="Disordered" evidence="1">
    <location>
        <begin position="1"/>
        <end position="123"/>
    </location>
</feature>
<feature type="compositionally biased region" description="Basic and acidic residues" evidence="1">
    <location>
        <begin position="469"/>
        <end position="482"/>
    </location>
</feature>
<feature type="compositionally biased region" description="Basic residues" evidence="1">
    <location>
        <begin position="792"/>
        <end position="802"/>
    </location>
</feature>
<evidence type="ECO:0000313" key="2">
    <source>
        <dbReference type="EMBL" id="KAL3788318.1"/>
    </source>
</evidence>
<dbReference type="Proteomes" id="UP001530400">
    <property type="component" value="Unassembled WGS sequence"/>
</dbReference>
<feature type="compositionally biased region" description="Low complexity" evidence="1">
    <location>
        <begin position="756"/>
        <end position="767"/>
    </location>
</feature>
<feature type="region of interest" description="Disordered" evidence="1">
    <location>
        <begin position="439"/>
        <end position="497"/>
    </location>
</feature>
<feature type="compositionally biased region" description="Polar residues" evidence="1">
    <location>
        <begin position="804"/>
        <end position="815"/>
    </location>
</feature>
<feature type="region of interest" description="Disordered" evidence="1">
    <location>
        <begin position="1369"/>
        <end position="1388"/>
    </location>
</feature>
<protein>
    <submittedName>
        <fullName evidence="2">Uncharacterized protein</fullName>
    </submittedName>
</protein>
<evidence type="ECO:0000256" key="1">
    <source>
        <dbReference type="SAM" id="MobiDB-lite"/>
    </source>
</evidence>
<sequence length="1388" mass="150088">MVSTVGDAGEAVAPTAEIKQDDTSDARPAPRAQDPPQAMDVGETGKTDEISVAAPQSSSELEGKPAAEPSDAVDVDTETSAHVEPAPITTAEASSAPITADPTNSSAQTRSSMQIPLKPEPSSTTAIVPLPQSNLEKFYAPYLLPEDTSLQDARSRLRYALEQTRILREAFTEQVHERYGVVLKPVPSAKQHGDQLDKLCASPHDAVIQLAAVEREKKKERERAKLEDGENDPLATFGGDGLHLVILPEEQPTLYKKGHAVSAASAAASDGLLDRVRLIRGLPVVIDERRTPRVVDRSLNSSPSLSVESSNLMVAPQIQQTVLQKPRKSGYSSMLTLTPEGETLLKNKKYNATQMALLARGVGVAEMKRDPRLSSLVHHQRVVPKEFYETVLPPLLGARQVGRMEVRKVQARKAIRSVIREIMEKEEEDELVLGKVKSDGAGLKKSGDNDKDGSGGSSSELGLLHRLHSISEKQNESKDSSDQAKSAEGGGKSGESTANLAIDPVLAYSVMSAVGLVNAKKDEDEDEIQPGDKKDSGNSIAKTLGLSKLMNLGPVSDFVKSFNPIAKGTKRKQANDEDDQKAKKAKVDTTATQGSDEVLHIRGGGGDEGKEKSDDKKKESSRSARAVAAPANVNLTSTLQNHLLQHQSLYNMNAAMGGSIQSPLDAYQNAALAHQLGISIGSTLPSYPIGAHATSDLSEYILRSQSDRGLLPGQLNYDPLRDLLLREQQAAVQYQAALSSLATQNHQYAAFASMHSSNDSDVGTSSSKAIDLNPVQSPQRERSKSMEDNKTSPKKGRKKGKSKATSPVTRPSSAPVQPARIVLPKAASEAPPLLPHVREIKETTPEVHFTPPEPPKGLSSEVAQLILDAKFHEAHALSQRSDDKLSVDLLIEFLLSLSSAIPISEATISEMLVKKLAKRPVLKEFASESSFASDARKVVVATITICLWTKNESFYKQSCVDTQGSKTSNLKSNAVISFAVEKALHALSVHCESQSSMTSNMQKAEIASIVNKSLARKVQLNKQMDATLPIMDDMLGLLDSLRVEALKAKVQERVLLATLVSTHGKMSEAFSNAYVSAIIRAGEALGHEDVCEIAQDETCRASTMLPYDFFHDHTGLWEEPCRPQLGVHPDSTGKELKRRAHAKSLIQKSMKKLQDCLGLEGGIADGGPYFSTAPTGAAASSSPSGTPMAKEAVLIRTNSSSLKRKGSQNWDTTVMPGTGIVGVPDSIFNPGHWVEPMQWDSNSMENTPYGRHPVGLRPSIYSVGGSLSESKWKKLKQFPAALQNRSTHEVKWEDVASMFLHGGSTRNIVLDLGGDSGTKKKNIVAPFVRPFDINSLNVEGEDDEEFSDEDISDETVLKRHQDVLDNMSKKITALTDKQTQPRGRKKQA</sequence>
<feature type="compositionally biased region" description="Basic and acidic residues" evidence="1">
    <location>
        <begin position="779"/>
        <end position="791"/>
    </location>
</feature>
<reference evidence="2 3" key="1">
    <citation type="submission" date="2024-10" db="EMBL/GenBank/DDBJ databases">
        <title>Updated reference genomes for cyclostephanoid diatoms.</title>
        <authorList>
            <person name="Roberts W.R."/>
            <person name="Alverson A.J."/>
        </authorList>
    </citation>
    <scope>NUCLEOTIDE SEQUENCE [LARGE SCALE GENOMIC DNA]</scope>
    <source>
        <strain evidence="2 3">AJA010-31</strain>
    </source>
</reference>
<proteinExistence type="predicted"/>
<comment type="caution">
    <text evidence="2">The sequence shown here is derived from an EMBL/GenBank/DDBJ whole genome shotgun (WGS) entry which is preliminary data.</text>
</comment>
<feature type="region of interest" description="Disordered" evidence="1">
    <location>
        <begin position="568"/>
        <end position="629"/>
    </location>
</feature>
<gene>
    <name evidence="2" type="ORF">ACHAWO_008547</name>
</gene>
<accession>A0ABD3PJW7</accession>